<gene>
    <name evidence="1" type="ORF">QCA50_007651</name>
</gene>
<evidence type="ECO:0000313" key="2">
    <source>
        <dbReference type="Proteomes" id="UP001385951"/>
    </source>
</evidence>
<proteinExistence type="predicted"/>
<dbReference type="AlphaFoldDB" id="A0AAW0GIY2"/>
<protein>
    <submittedName>
        <fullName evidence="1">Uncharacterized protein</fullName>
    </submittedName>
</protein>
<organism evidence="1 2">
    <name type="scientific">Cerrena zonata</name>
    <dbReference type="NCBI Taxonomy" id="2478898"/>
    <lineage>
        <taxon>Eukaryota</taxon>
        <taxon>Fungi</taxon>
        <taxon>Dikarya</taxon>
        <taxon>Basidiomycota</taxon>
        <taxon>Agaricomycotina</taxon>
        <taxon>Agaricomycetes</taxon>
        <taxon>Polyporales</taxon>
        <taxon>Cerrenaceae</taxon>
        <taxon>Cerrena</taxon>
    </lineage>
</organism>
<comment type="caution">
    <text evidence="1">The sequence shown here is derived from an EMBL/GenBank/DDBJ whole genome shotgun (WGS) entry which is preliminary data.</text>
</comment>
<dbReference type="EMBL" id="JASBNA010000009">
    <property type="protein sequence ID" value="KAK7688960.1"/>
    <property type="molecule type" value="Genomic_DNA"/>
</dbReference>
<accession>A0AAW0GIY2</accession>
<keyword evidence="2" id="KW-1185">Reference proteome</keyword>
<reference evidence="1 2" key="1">
    <citation type="submission" date="2022-09" db="EMBL/GenBank/DDBJ databases">
        <authorList>
            <person name="Palmer J.M."/>
        </authorList>
    </citation>
    <scope>NUCLEOTIDE SEQUENCE [LARGE SCALE GENOMIC DNA]</scope>
    <source>
        <strain evidence="1 2">DSM 7382</strain>
    </source>
</reference>
<evidence type="ECO:0000313" key="1">
    <source>
        <dbReference type="EMBL" id="KAK7688960.1"/>
    </source>
</evidence>
<dbReference type="Proteomes" id="UP001385951">
    <property type="component" value="Unassembled WGS sequence"/>
</dbReference>
<sequence length="65" mass="6726">MIRVIIGAGAPITPLVIQDIITPIRTGGTITAICRTIGQGAQNYINPALIRDHLGVSACATGLPF</sequence>
<name>A0AAW0GIY2_9APHY</name>